<proteinExistence type="predicted"/>
<name>A0A4U0Q3Q2_9NEIS</name>
<evidence type="ECO:0000313" key="1">
    <source>
        <dbReference type="EMBL" id="TJZ75619.1"/>
    </source>
</evidence>
<dbReference type="RefSeq" id="WP_136772532.1">
    <property type="nucleotide sequence ID" value="NZ_SUMF01000004.1"/>
</dbReference>
<dbReference type="EMBL" id="SUMF01000004">
    <property type="protein sequence ID" value="TJZ75619.1"/>
    <property type="molecule type" value="Genomic_DNA"/>
</dbReference>
<dbReference type="Proteomes" id="UP000310016">
    <property type="component" value="Unassembled WGS sequence"/>
</dbReference>
<evidence type="ECO:0000313" key="2">
    <source>
        <dbReference type="Proteomes" id="UP000310016"/>
    </source>
</evidence>
<reference evidence="1 2" key="1">
    <citation type="submission" date="2019-04" db="EMBL/GenBank/DDBJ databases">
        <title>Chitiniphilus eburnea sp. nov., a novel chitinolytic bacterium isolated from aquaculture sludge.</title>
        <authorList>
            <person name="Sheng M."/>
        </authorList>
    </citation>
    <scope>NUCLEOTIDE SEQUENCE [LARGE SCALE GENOMIC DNA]</scope>
    <source>
        <strain evidence="1 2">HX-2-15</strain>
    </source>
</reference>
<sequence>MRGNHRIWGRQDYTEPSPLPPADLARIAACTVTPRSPDRIQPLCWHDVRVGGVLIGMVATRLAGQCCRLPGDEVGFVVTSEWNRADPMHARAILRLLDSHENYVAQVEKEP</sequence>
<protein>
    <submittedName>
        <fullName evidence="1">Uncharacterized protein</fullName>
    </submittedName>
</protein>
<comment type="caution">
    <text evidence="1">The sequence shown here is derived from an EMBL/GenBank/DDBJ whole genome shotgun (WGS) entry which is preliminary data.</text>
</comment>
<organism evidence="1 2">
    <name type="scientific">Chitiniphilus eburneus</name>
    <dbReference type="NCBI Taxonomy" id="2571148"/>
    <lineage>
        <taxon>Bacteria</taxon>
        <taxon>Pseudomonadati</taxon>
        <taxon>Pseudomonadota</taxon>
        <taxon>Betaproteobacteria</taxon>
        <taxon>Neisseriales</taxon>
        <taxon>Chitinibacteraceae</taxon>
        <taxon>Chitiniphilus</taxon>
    </lineage>
</organism>
<dbReference type="AlphaFoldDB" id="A0A4U0Q3Q2"/>
<gene>
    <name evidence="1" type="ORF">FAZ21_06815</name>
</gene>
<accession>A0A4U0Q3Q2</accession>
<keyword evidence="2" id="KW-1185">Reference proteome</keyword>